<organism evidence="1 2">
    <name type="scientific">Xylaria curta</name>
    <dbReference type="NCBI Taxonomy" id="42375"/>
    <lineage>
        <taxon>Eukaryota</taxon>
        <taxon>Fungi</taxon>
        <taxon>Dikarya</taxon>
        <taxon>Ascomycota</taxon>
        <taxon>Pezizomycotina</taxon>
        <taxon>Sordariomycetes</taxon>
        <taxon>Xylariomycetidae</taxon>
        <taxon>Xylariales</taxon>
        <taxon>Xylariaceae</taxon>
        <taxon>Xylaria</taxon>
    </lineage>
</organism>
<name>A0ACC1MTZ8_9PEZI</name>
<accession>A0ACC1MTZ8</accession>
<keyword evidence="2" id="KW-1185">Reference proteome</keyword>
<evidence type="ECO:0000313" key="1">
    <source>
        <dbReference type="EMBL" id="KAJ2969983.1"/>
    </source>
</evidence>
<evidence type="ECO:0000313" key="2">
    <source>
        <dbReference type="Proteomes" id="UP001143856"/>
    </source>
</evidence>
<comment type="caution">
    <text evidence="1">The sequence shown here is derived from an EMBL/GenBank/DDBJ whole genome shotgun (WGS) entry which is preliminary data.</text>
</comment>
<dbReference type="EMBL" id="JAPDGR010003828">
    <property type="protein sequence ID" value="KAJ2969983.1"/>
    <property type="molecule type" value="Genomic_DNA"/>
</dbReference>
<gene>
    <name evidence="1" type="ORF">NUW58_g9834</name>
</gene>
<dbReference type="Proteomes" id="UP001143856">
    <property type="component" value="Unassembled WGS sequence"/>
</dbReference>
<proteinExistence type="predicted"/>
<reference evidence="1" key="1">
    <citation type="submission" date="2022-10" db="EMBL/GenBank/DDBJ databases">
        <title>Genome Sequence of Xylaria curta.</title>
        <authorList>
            <person name="Buettner E."/>
        </authorList>
    </citation>
    <scope>NUCLEOTIDE SEQUENCE</scope>
    <source>
        <strain evidence="1">Babe10</strain>
    </source>
</reference>
<sequence length="392" mass="42846">MTTLQERPLYLGLMAIPTAVGSVLGPTIGGLFTSLVTWRWLGWINLPLIGISFISIICFLRLRSPPQISLGAKLKKVDWIGSFLFTAGSVLFVLPLSWAGNLYEWSSFRTIVPLFIGVAILIAFAVFERYPQMPVMPYRIFRSRTAWSTLIGVFFHGMSLYSLLQWFPLMYQAIMLESVLESAVSLLPTSVISVLAAVAGVTIVGMAKTGYRWSIRVSWVLTVLGTALLVIFDTDSDQATSRGLPVIWGAGIGLLLRLLVLPLQASVPHVDDTGLVVGMLLTYRLLGGLIGLAICSTIFGSVFSAAIAEVGELPEALSILRHPNEAIEFIPKLSSLDLPEETLLIARQAYLDAIRAIIYTMTGFSGLGLLSSFFTADFDLKQTEMSQQSWGS</sequence>
<protein>
    <submittedName>
        <fullName evidence="1">Uncharacterized protein</fullName>
    </submittedName>
</protein>